<dbReference type="EMBL" id="BAAFZP010000002">
    <property type="protein sequence ID" value="GAB1583743.1"/>
    <property type="molecule type" value="Genomic_DNA"/>
</dbReference>
<keyword evidence="2" id="KW-1185">Reference proteome</keyword>
<name>A0ABQ0H4A5_9HYPH</name>
<reference evidence="1 2" key="1">
    <citation type="submission" date="2024-10" db="EMBL/GenBank/DDBJ databases">
        <title>Isolation, draft genome sequencing and identification of Phyllobacterium sp. NSA23, isolated from leaf soil.</title>
        <authorList>
            <person name="Akita H."/>
        </authorList>
    </citation>
    <scope>NUCLEOTIDE SEQUENCE [LARGE SCALE GENOMIC DNA]</scope>
    <source>
        <strain evidence="1 2">NSA23</strain>
    </source>
</reference>
<evidence type="ECO:0000313" key="1">
    <source>
        <dbReference type="EMBL" id="GAB1583743.1"/>
    </source>
</evidence>
<dbReference type="RefSeq" id="WP_407866297.1">
    <property type="nucleotide sequence ID" value="NZ_BAAFZP010000002.1"/>
</dbReference>
<accession>A0ABQ0H4A5</accession>
<organism evidence="1 2">
    <name type="scientific">Phyllobacterium phragmitis</name>
    <dbReference type="NCBI Taxonomy" id="2670329"/>
    <lineage>
        <taxon>Bacteria</taxon>
        <taxon>Pseudomonadati</taxon>
        <taxon>Pseudomonadota</taxon>
        <taxon>Alphaproteobacteria</taxon>
        <taxon>Hyphomicrobiales</taxon>
        <taxon>Phyllobacteriaceae</taxon>
        <taxon>Phyllobacterium</taxon>
    </lineage>
</organism>
<protein>
    <submittedName>
        <fullName evidence="1">Uncharacterized protein</fullName>
    </submittedName>
</protein>
<dbReference type="Proteomes" id="UP001628091">
    <property type="component" value="Unassembled WGS sequence"/>
</dbReference>
<proteinExistence type="predicted"/>
<gene>
    <name evidence="1" type="ORF">PPNSA23_36860</name>
</gene>
<comment type="caution">
    <text evidence="1">The sequence shown here is derived from an EMBL/GenBank/DDBJ whole genome shotgun (WGS) entry which is preliminary data.</text>
</comment>
<evidence type="ECO:0000313" key="2">
    <source>
        <dbReference type="Proteomes" id="UP001628091"/>
    </source>
</evidence>
<sequence>MSNAVVLSLEGKSDLWLVDFDAGTVAPVARSSDDLLASTVDLRQSEEPIVRGVGLAVAINSAPEVGAGILDK</sequence>